<organism evidence="1">
    <name type="scientific">Menopon gallinae</name>
    <name type="common">poultry shaft louse</name>
    <dbReference type="NCBI Taxonomy" id="328185"/>
    <lineage>
        <taxon>Eukaryota</taxon>
        <taxon>Metazoa</taxon>
        <taxon>Ecdysozoa</taxon>
        <taxon>Arthropoda</taxon>
        <taxon>Hexapoda</taxon>
        <taxon>Insecta</taxon>
        <taxon>Pterygota</taxon>
        <taxon>Neoptera</taxon>
        <taxon>Paraneoptera</taxon>
        <taxon>Psocodea</taxon>
        <taxon>Troctomorpha</taxon>
        <taxon>Phthiraptera</taxon>
        <taxon>Amblycera</taxon>
        <taxon>Menoponidae</taxon>
        <taxon>Menopon</taxon>
    </lineage>
</organism>
<protein>
    <submittedName>
        <fullName evidence="1">Uncharacterized protein</fullName>
    </submittedName>
</protein>
<comment type="caution">
    <text evidence="1">The sequence shown here is derived from an EMBL/GenBank/DDBJ whole genome shotgun (WGS) entry which is preliminary data.</text>
</comment>
<proteinExistence type="predicted"/>
<evidence type="ECO:0000313" key="1">
    <source>
        <dbReference type="EMBL" id="KAL0281179.1"/>
    </source>
</evidence>
<dbReference type="AlphaFoldDB" id="A0AAW2IG93"/>
<gene>
    <name evidence="1" type="ORF">PYX00_002241</name>
</gene>
<accession>A0AAW2IG93</accession>
<name>A0AAW2IG93_9NEOP</name>
<reference evidence="1" key="1">
    <citation type="journal article" date="2024" name="Gigascience">
        <title>Chromosome-level genome of the poultry shaft louse Menopon gallinae provides insight into the host-switching and adaptive evolution of parasitic lice.</title>
        <authorList>
            <person name="Xu Y."/>
            <person name="Ma L."/>
            <person name="Liu S."/>
            <person name="Liang Y."/>
            <person name="Liu Q."/>
            <person name="He Z."/>
            <person name="Tian L."/>
            <person name="Duan Y."/>
            <person name="Cai W."/>
            <person name="Li H."/>
            <person name="Song F."/>
        </authorList>
    </citation>
    <scope>NUCLEOTIDE SEQUENCE</scope>
    <source>
        <strain evidence="1">Cailab_2023a</strain>
    </source>
</reference>
<sequence length="74" mass="9028">MNNIQGILYRSKESFERLSRFISQEKLQWIQEIVIQFYGFHNQAELREKPVKESYFNNLIVGTFIKYKDFFICL</sequence>
<dbReference type="EMBL" id="JARGDH010000001">
    <property type="protein sequence ID" value="KAL0281179.1"/>
    <property type="molecule type" value="Genomic_DNA"/>
</dbReference>